<dbReference type="AlphaFoldDB" id="A0A8H8DIL1"/>
<dbReference type="InterPro" id="IPR006689">
    <property type="entry name" value="Small_GTPase_ARF/SAR"/>
</dbReference>
<keyword evidence="1 3" id="KW-0547">Nucleotide-binding</keyword>
<protein>
    <recommendedName>
        <fullName evidence="6">ARL3 protein</fullName>
    </recommendedName>
</protein>
<dbReference type="SUPFAM" id="SSF52540">
    <property type="entry name" value="P-loop containing nucleoside triphosphate hydrolases"/>
    <property type="match status" value="1"/>
</dbReference>
<proteinExistence type="predicted"/>
<dbReference type="GO" id="GO:0003924">
    <property type="term" value="F:GTPase activity"/>
    <property type="evidence" value="ECO:0007669"/>
    <property type="project" value="InterPro"/>
</dbReference>
<evidence type="ECO:0000256" key="2">
    <source>
        <dbReference type="ARBA" id="ARBA00023134"/>
    </source>
</evidence>
<accession>A0A8H8DIL1</accession>
<evidence type="ECO:0000313" key="5">
    <source>
        <dbReference type="Proteomes" id="UP000673691"/>
    </source>
</evidence>
<dbReference type="Proteomes" id="UP000673691">
    <property type="component" value="Unassembled WGS sequence"/>
</dbReference>
<dbReference type="EMBL" id="JAEFCI010007197">
    <property type="protein sequence ID" value="KAG5459217.1"/>
    <property type="molecule type" value="Genomic_DNA"/>
</dbReference>
<keyword evidence="5" id="KW-1185">Reference proteome</keyword>
<reference evidence="4 5" key="1">
    <citation type="journal article" name="Sci. Rep.">
        <title>Genome-scale phylogenetic analyses confirm Olpidium as the closest living zoosporic fungus to the non-flagellated, terrestrial fungi.</title>
        <authorList>
            <person name="Chang Y."/>
            <person name="Rochon D."/>
            <person name="Sekimoto S."/>
            <person name="Wang Y."/>
            <person name="Chovatia M."/>
            <person name="Sandor L."/>
            <person name="Salamov A."/>
            <person name="Grigoriev I.V."/>
            <person name="Stajich J.E."/>
            <person name="Spatafora J.W."/>
        </authorList>
    </citation>
    <scope>NUCLEOTIDE SEQUENCE [LARGE SCALE GENOMIC DNA]</scope>
    <source>
        <strain evidence="4">S191</strain>
    </source>
</reference>
<evidence type="ECO:0008006" key="6">
    <source>
        <dbReference type="Google" id="ProtNLM"/>
    </source>
</evidence>
<dbReference type="InterPro" id="IPR044612">
    <property type="entry name" value="ARL2/3"/>
</dbReference>
<feature type="non-terminal residue" evidence="4">
    <location>
        <position position="1"/>
    </location>
</feature>
<dbReference type="Pfam" id="PF00025">
    <property type="entry name" value="Arf"/>
    <property type="match status" value="1"/>
</dbReference>
<name>A0A8H8DIL1_9FUNG</name>
<comment type="caution">
    <text evidence="4">The sequence shown here is derived from an EMBL/GenBank/DDBJ whole genome shotgun (WGS) entry which is preliminary data.</text>
</comment>
<evidence type="ECO:0000256" key="1">
    <source>
        <dbReference type="ARBA" id="ARBA00022741"/>
    </source>
</evidence>
<dbReference type="PANTHER" id="PTHR45697">
    <property type="entry name" value="ADP-RIBOSYLATION FACTOR-LIKE PROTEIN 2-RELATED"/>
    <property type="match status" value="1"/>
</dbReference>
<evidence type="ECO:0000256" key="3">
    <source>
        <dbReference type="PIRSR" id="PIRSR606689-1"/>
    </source>
</evidence>
<dbReference type="Gene3D" id="3.40.50.300">
    <property type="entry name" value="P-loop containing nucleotide triphosphate hydrolases"/>
    <property type="match status" value="1"/>
</dbReference>
<feature type="binding site" evidence="3">
    <location>
        <begin position="38"/>
        <end position="41"/>
    </location>
    <ligand>
        <name>GTP</name>
        <dbReference type="ChEBI" id="CHEBI:37565"/>
    </ligand>
</feature>
<gene>
    <name evidence="4" type="ORF">BJ554DRAFT_408</name>
</gene>
<keyword evidence="2 3" id="KW-0342">GTP-binding</keyword>
<dbReference type="OrthoDB" id="2011769at2759"/>
<dbReference type="InterPro" id="IPR027417">
    <property type="entry name" value="P-loop_NTPase"/>
</dbReference>
<evidence type="ECO:0000313" key="4">
    <source>
        <dbReference type="EMBL" id="KAG5459217.1"/>
    </source>
</evidence>
<sequence>IYVIDSSDRRRLEETGIELNSLLEEPKLAGVSLLVFANKQDLATALPADKIAQTLNLHSIRDHKWQIQPSSAKLGDGVQEGMEWATKQAK</sequence>
<organism evidence="4 5">
    <name type="scientific">Olpidium bornovanus</name>
    <dbReference type="NCBI Taxonomy" id="278681"/>
    <lineage>
        <taxon>Eukaryota</taxon>
        <taxon>Fungi</taxon>
        <taxon>Fungi incertae sedis</taxon>
        <taxon>Olpidiomycota</taxon>
        <taxon>Olpidiomycotina</taxon>
        <taxon>Olpidiomycetes</taxon>
        <taxon>Olpidiales</taxon>
        <taxon>Olpidiaceae</taxon>
        <taxon>Olpidium</taxon>
    </lineage>
</organism>
<dbReference type="PROSITE" id="PS51417">
    <property type="entry name" value="ARF"/>
    <property type="match status" value="1"/>
</dbReference>
<dbReference type="GO" id="GO:0005525">
    <property type="term" value="F:GTP binding"/>
    <property type="evidence" value="ECO:0007669"/>
    <property type="project" value="UniProtKB-KW"/>
</dbReference>